<dbReference type="PANTHER" id="PTHR43401:SF2">
    <property type="entry name" value="L-THREONINE 3-DEHYDROGENASE"/>
    <property type="match status" value="1"/>
</dbReference>
<keyword evidence="15" id="KW-1185">Reference proteome</keyword>
<accession>A0A917P401</accession>
<evidence type="ECO:0000256" key="3">
    <source>
        <dbReference type="ARBA" id="ARBA00022833"/>
    </source>
</evidence>
<dbReference type="AlphaFoldDB" id="A0A917P401"/>
<name>A0A917P401_9ACTN</name>
<comment type="function">
    <text evidence="5">Catalyzes the oxidation of 2-deoxy-scyllo-inosamine (DOIA) with NAD(+) or NADP(+), forming 3-amino-2,3-dideoxy-scyllo-inosose (amino-DOI).</text>
</comment>
<protein>
    <recommendedName>
        <fullName evidence="9">2-deoxy-scyllo-inosamine dehydrogenase</fullName>
        <ecNumber evidence="8">1.1.1.329</ecNumber>
    </recommendedName>
</protein>
<reference evidence="14" key="2">
    <citation type="submission" date="2020-09" db="EMBL/GenBank/DDBJ databases">
        <authorList>
            <person name="Sun Q."/>
            <person name="Ohkuma M."/>
        </authorList>
    </citation>
    <scope>NUCLEOTIDE SEQUENCE</scope>
    <source>
        <strain evidence="14">JCM 3086</strain>
    </source>
</reference>
<evidence type="ECO:0000256" key="8">
    <source>
        <dbReference type="ARBA" id="ARBA00039102"/>
    </source>
</evidence>
<evidence type="ECO:0000313" key="14">
    <source>
        <dbReference type="EMBL" id="GGJ60530.1"/>
    </source>
</evidence>
<keyword evidence="4" id="KW-0560">Oxidoreductase</keyword>
<evidence type="ECO:0000256" key="6">
    <source>
        <dbReference type="ARBA" id="ARBA00037908"/>
    </source>
</evidence>
<evidence type="ECO:0000256" key="9">
    <source>
        <dbReference type="ARBA" id="ARBA00039387"/>
    </source>
</evidence>
<proteinExistence type="inferred from homology"/>
<dbReference type="InterPro" id="IPR013149">
    <property type="entry name" value="ADH-like_C"/>
</dbReference>
<dbReference type="InterPro" id="IPR036291">
    <property type="entry name" value="NAD(P)-bd_dom_sf"/>
</dbReference>
<dbReference type="InterPro" id="IPR020843">
    <property type="entry name" value="ER"/>
</dbReference>
<dbReference type="SUPFAM" id="SSF51735">
    <property type="entry name" value="NAD(P)-binding Rossmann-fold domains"/>
    <property type="match status" value="1"/>
</dbReference>
<evidence type="ECO:0000256" key="5">
    <source>
        <dbReference type="ARBA" id="ARBA00037678"/>
    </source>
</evidence>
<dbReference type="SMART" id="SM00829">
    <property type="entry name" value="PKS_ER"/>
    <property type="match status" value="1"/>
</dbReference>
<dbReference type="InterPro" id="IPR011032">
    <property type="entry name" value="GroES-like_sf"/>
</dbReference>
<comment type="catalytic activity">
    <reaction evidence="11">
        <text>2-deoxy-scyllo-inosamine + NADP(+) = 3-amino-2,3-dideoxy-scyllo-inosose + NADPH + H(+)</text>
        <dbReference type="Rhea" id="RHEA:33879"/>
        <dbReference type="ChEBI" id="CHEBI:15378"/>
        <dbReference type="ChEBI" id="CHEBI:57783"/>
        <dbReference type="ChEBI" id="CHEBI:58349"/>
        <dbReference type="ChEBI" id="CHEBI:65002"/>
        <dbReference type="ChEBI" id="CHEBI:65003"/>
        <dbReference type="EC" id="1.1.1.329"/>
    </reaction>
</comment>
<dbReference type="Proteomes" id="UP000657574">
    <property type="component" value="Unassembled WGS sequence"/>
</dbReference>
<evidence type="ECO:0000313" key="15">
    <source>
        <dbReference type="Proteomes" id="UP000657574"/>
    </source>
</evidence>
<dbReference type="EMBL" id="BMQA01000064">
    <property type="protein sequence ID" value="GGJ60530.1"/>
    <property type="molecule type" value="Genomic_DNA"/>
</dbReference>
<comment type="catalytic activity">
    <reaction evidence="10">
        <text>2-deoxy-scyllo-inosamine + NAD(+) = 3-amino-2,3-dideoxy-scyllo-inosose + NADH + H(+)</text>
        <dbReference type="Rhea" id="RHEA:33883"/>
        <dbReference type="ChEBI" id="CHEBI:15378"/>
        <dbReference type="ChEBI" id="CHEBI:57540"/>
        <dbReference type="ChEBI" id="CHEBI:57945"/>
        <dbReference type="ChEBI" id="CHEBI:65002"/>
        <dbReference type="ChEBI" id="CHEBI:65003"/>
        <dbReference type="EC" id="1.1.1.329"/>
    </reaction>
</comment>
<dbReference type="PANTHER" id="PTHR43401">
    <property type="entry name" value="L-THREONINE 3-DEHYDROGENASE"/>
    <property type="match status" value="1"/>
</dbReference>
<comment type="pathway">
    <text evidence="6">Metabolic intermediate biosynthesis; 2-deoxystreptamine biosynthesis; 2-deoxystreptamine from D-glucose 6-phosphate: step 3/4.</text>
</comment>
<dbReference type="EC" id="1.1.1.329" evidence="8"/>
<dbReference type="GO" id="GO:0016491">
    <property type="term" value="F:oxidoreductase activity"/>
    <property type="evidence" value="ECO:0007669"/>
    <property type="project" value="UniProtKB-KW"/>
</dbReference>
<reference evidence="14" key="1">
    <citation type="journal article" date="2014" name="Int. J. Syst. Evol. Microbiol.">
        <title>Complete genome sequence of Corynebacterium casei LMG S-19264T (=DSM 44701T), isolated from a smear-ripened cheese.</title>
        <authorList>
            <consortium name="US DOE Joint Genome Institute (JGI-PGF)"/>
            <person name="Walter F."/>
            <person name="Albersmeier A."/>
            <person name="Kalinowski J."/>
            <person name="Ruckert C."/>
        </authorList>
    </citation>
    <scope>NUCLEOTIDE SEQUENCE</scope>
    <source>
        <strain evidence="14">JCM 3086</strain>
    </source>
</reference>
<dbReference type="Gene3D" id="3.90.180.10">
    <property type="entry name" value="Medium-chain alcohol dehydrogenases, catalytic domain"/>
    <property type="match status" value="1"/>
</dbReference>
<evidence type="ECO:0000256" key="7">
    <source>
        <dbReference type="ARBA" id="ARBA00038004"/>
    </source>
</evidence>
<sequence>MHMSIDTFPKTCRAAVLTAHGEPLEIRELPVPSELEPGALLVKIEAATVCGSDLHLWDGSLAGSQALDLPVIPGHEMVGSVVRIGEGADRDTFGQPLRLGDRICFTHASCNQCEHCRLDNQPTLCANRQYYMFTSCAEAPYLVGGFAEYCYVFPNSGRVKVPDEVPTEWASAASCALRTVVHSFDRVGRINPWETVVIQGSGPLGLFATALADHLGAERVITIGAPEDRLKIATAFGATDIVSIASASEPQDRIDAVRELLGGRGADLVFEFSGARTAFTEGLGMIKEGGRYMVTGQIDGPGKEVPVRPGFITRQQLTIMGTWSGHIAEYRKALRFMKNTRHRYDFGTLVPNRYSLEEATDALTRMRAQQDIKPVLIPHAPVSQESA</sequence>
<feature type="domain" description="Enoyl reductase (ER)" evidence="13">
    <location>
        <begin position="21"/>
        <end position="376"/>
    </location>
</feature>
<evidence type="ECO:0000256" key="4">
    <source>
        <dbReference type="ARBA" id="ARBA00023002"/>
    </source>
</evidence>
<evidence type="ECO:0000256" key="2">
    <source>
        <dbReference type="ARBA" id="ARBA00022723"/>
    </source>
</evidence>
<evidence type="ECO:0000256" key="10">
    <source>
        <dbReference type="ARBA" id="ARBA00048685"/>
    </source>
</evidence>
<comment type="caution">
    <text evidence="14">The sequence shown here is derived from an EMBL/GenBank/DDBJ whole genome shotgun (WGS) entry which is preliminary data.</text>
</comment>
<comment type="similarity">
    <text evidence="7">Belongs to the zinc-containing alcohol dehydrogenase family. DOIA dehydrogenase subfamily.</text>
</comment>
<keyword evidence="2 12" id="KW-0479">Metal-binding</keyword>
<evidence type="ECO:0000256" key="1">
    <source>
        <dbReference type="ARBA" id="ARBA00001947"/>
    </source>
</evidence>
<dbReference type="InterPro" id="IPR050129">
    <property type="entry name" value="Zn_alcohol_dh"/>
</dbReference>
<evidence type="ECO:0000259" key="13">
    <source>
        <dbReference type="SMART" id="SM00829"/>
    </source>
</evidence>
<dbReference type="CDD" id="cd08231">
    <property type="entry name" value="MDR_TM0436_like"/>
    <property type="match status" value="1"/>
</dbReference>
<dbReference type="PROSITE" id="PS00059">
    <property type="entry name" value="ADH_ZINC"/>
    <property type="match status" value="1"/>
</dbReference>
<keyword evidence="3 12" id="KW-0862">Zinc</keyword>
<dbReference type="Pfam" id="PF08240">
    <property type="entry name" value="ADH_N"/>
    <property type="match status" value="1"/>
</dbReference>
<organism evidence="14 15">
    <name type="scientific">Streptomyces brasiliensis</name>
    <dbReference type="NCBI Taxonomy" id="1954"/>
    <lineage>
        <taxon>Bacteria</taxon>
        <taxon>Bacillati</taxon>
        <taxon>Actinomycetota</taxon>
        <taxon>Actinomycetes</taxon>
        <taxon>Kitasatosporales</taxon>
        <taxon>Streptomycetaceae</taxon>
        <taxon>Streptomyces</taxon>
    </lineage>
</organism>
<comment type="cofactor">
    <cofactor evidence="1 12">
        <name>Zn(2+)</name>
        <dbReference type="ChEBI" id="CHEBI:29105"/>
    </cofactor>
</comment>
<dbReference type="SUPFAM" id="SSF50129">
    <property type="entry name" value="GroES-like"/>
    <property type="match status" value="1"/>
</dbReference>
<gene>
    <name evidence="14" type="ORF">GCM10010121_083910</name>
</gene>
<dbReference type="InterPro" id="IPR013154">
    <property type="entry name" value="ADH-like_N"/>
</dbReference>
<evidence type="ECO:0000256" key="12">
    <source>
        <dbReference type="RuleBase" id="RU361277"/>
    </source>
</evidence>
<dbReference type="InterPro" id="IPR002328">
    <property type="entry name" value="ADH_Zn_CS"/>
</dbReference>
<evidence type="ECO:0000256" key="11">
    <source>
        <dbReference type="ARBA" id="ARBA00049085"/>
    </source>
</evidence>
<dbReference type="GO" id="GO:0008270">
    <property type="term" value="F:zinc ion binding"/>
    <property type="evidence" value="ECO:0007669"/>
    <property type="project" value="InterPro"/>
</dbReference>
<dbReference type="Pfam" id="PF00107">
    <property type="entry name" value="ADH_zinc_N"/>
    <property type="match status" value="1"/>
</dbReference>
<dbReference type="Gene3D" id="3.40.50.720">
    <property type="entry name" value="NAD(P)-binding Rossmann-like Domain"/>
    <property type="match status" value="1"/>
</dbReference>